<sequence>MATFVTLTAVSYYAVEHLTLATPLTPAKPASKKEVDPEAVPEDTWINANILDVIRVGDQYASELNQFDELKTELSSHKSPRLCEIICNGSSFDKDRMLEERTPYLQNYYRQNGAKALQDPTFQLKMRELSILSEMFPTSFRSVWRDVEQNRESQPRWTQKMAWSLRFEGAALAELPDLPEKWDELKKESDRIQSFRELIQSCQKGLRPAKELRAECEHL</sequence>
<gene>
    <name evidence="1" type="ORF">AZI86_09800</name>
</gene>
<accession>A0A150WSI7</accession>
<keyword evidence="2" id="KW-1185">Reference proteome</keyword>
<name>A0A150WSI7_BDEBC</name>
<proteinExistence type="predicted"/>
<dbReference type="EMBL" id="LUKE01000001">
    <property type="protein sequence ID" value="KYG67284.1"/>
    <property type="molecule type" value="Genomic_DNA"/>
</dbReference>
<dbReference type="AlphaFoldDB" id="A0A150WSI7"/>
<dbReference type="Proteomes" id="UP000075320">
    <property type="component" value="Unassembled WGS sequence"/>
</dbReference>
<evidence type="ECO:0000313" key="1">
    <source>
        <dbReference type="EMBL" id="KYG67284.1"/>
    </source>
</evidence>
<evidence type="ECO:0000313" key="2">
    <source>
        <dbReference type="Proteomes" id="UP000075320"/>
    </source>
</evidence>
<comment type="caution">
    <text evidence="1">The sequence shown here is derived from an EMBL/GenBank/DDBJ whole genome shotgun (WGS) entry which is preliminary data.</text>
</comment>
<reference evidence="1 2" key="1">
    <citation type="submission" date="2016-03" db="EMBL/GenBank/DDBJ databases">
        <authorList>
            <person name="Ploux O."/>
        </authorList>
    </citation>
    <scope>NUCLEOTIDE SEQUENCE [LARGE SCALE GENOMIC DNA]</scope>
    <source>
        <strain evidence="1 2">R0</strain>
    </source>
</reference>
<protein>
    <submittedName>
        <fullName evidence="1">Uncharacterized protein</fullName>
    </submittedName>
</protein>
<organism evidence="1 2">
    <name type="scientific">Bdellovibrio bacteriovorus</name>
    <dbReference type="NCBI Taxonomy" id="959"/>
    <lineage>
        <taxon>Bacteria</taxon>
        <taxon>Pseudomonadati</taxon>
        <taxon>Bdellovibrionota</taxon>
        <taxon>Bdellovibrionia</taxon>
        <taxon>Bdellovibrionales</taxon>
        <taxon>Pseudobdellovibrionaceae</taxon>
        <taxon>Bdellovibrio</taxon>
    </lineage>
</organism>